<keyword evidence="4 9" id="KW-0812">Transmembrane</keyword>
<reference evidence="11 12" key="2">
    <citation type="journal article" date="2015" name="Biomed. Res. Int.">
        <title>Effects of Arsenite Resistance on the Growth and Functional Gene Expression of Leptospirillum ferriphilum and Acidithiobacillus thiooxidans in Pure Culture and Coculture.</title>
        <authorList>
            <person name="Jiang H."/>
            <person name="Liang Y."/>
            <person name="Yin H."/>
            <person name="Xiao Y."/>
            <person name="Guo X."/>
            <person name="Xu Y."/>
            <person name="Hu Q."/>
            <person name="Liu H."/>
            <person name="Liu X."/>
        </authorList>
    </citation>
    <scope>NUCLEOTIDE SEQUENCE [LARGE SCALE GENOMIC DNA]</scope>
    <source>
        <strain evidence="11 12">YSK</strain>
    </source>
</reference>
<comment type="subcellular location">
    <subcellularLocation>
        <location evidence="1 9">Cell membrane</location>
        <topology evidence="1 9">Single-pass membrane protein</topology>
    </subcellularLocation>
</comment>
<evidence type="ECO:0000256" key="1">
    <source>
        <dbReference type="ARBA" id="ARBA00004162"/>
    </source>
</evidence>
<dbReference type="InterPro" id="IPR003369">
    <property type="entry name" value="TatA/B/E"/>
</dbReference>
<feature type="region of interest" description="Disordered" evidence="10">
    <location>
        <begin position="45"/>
        <end position="73"/>
    </location>
</feature>
<dbReference type="GO" id="GO:0008320">
    <property type="term" value="F:protein transmembrane transporter activity"/>
    <property type="evidence" value="ECO:0007669"/>
    <property type="project" value="UniProtKB-UniRule"/>
</dbReference>
<evidence type="ECO:0000256" key="2">
    <source>
        <dbReference type="ARBA" id="ARBA00022448"/>
    </source>
</evidence>
<dbReference type="OrthoDB" id="9813726at2"/>
<dbReference type="GO" id="GO:0033281">
    <property type="term" value="C:TAT protein transport complex"/>
    <property type="evidence" value="ECO:0007669"/>
    <property type="project" value="UniProtKB-UniRule"/>
</dbReference>
<dbReference type="EMBL" id="CP007243">
    <property type="protein sequence ID" value="AIA30858.1"/>
    <property type="molecule type" value="Genomic_DNA"/>
</dbReference>
<keyword evidence="12" id="KW-1185">Reference proteome</keyword>
<evidence type="ECO:0000256" key="4">
    <source>
        <dbReference type="ARBA" id="ARBA00022692"/>
    </source>
</evidence>
<dbReference type="AlphaFoldDB" id="A0A059XVH1"/>
<dbReference type="Proteomes" id="UP000027059">
    <property type="component" value="Chromosome"/>
</dbReference>
<keyword evidence="8 9" id="KW-0472">Membrane</keyword>
<organism evidence="11 12">
    <name type="scientific">Leptospirillum ferriphilum YSK</name>
    <dbReference type="NCBI Taxonomy" id="1441628"/>
    <lineage>
        <taxon>Bacteria</taxon>
        <taxon>Pseudomonadati</taxon>
        <taxon>Nitrospirota</taxon>
        <taxon>Nitrospiria</taxon>
        <taxon>Nitrospirales</taxon>
        <taxon>Nitrospiraceae</taxon>
        <taxon>Leptospirillum</taxon>
    </lineage>
</organism>
<evidence type="ECO:0000256" key="3">
    <source>
        <dbReference type="ARBA" id="ARBA00022475"/>
    </source>
</evidence>
<comment type="subunit">
    <text evidence="9">Forms a complex with TatC.</text>
</comment>
<feature type="compositionally biased region" description="Basic and acidic residues" evidence="10">
    <location>
        <begin position="45"/>
        <end position="67"/>
    </location>
</feature>
<dbReference type="KEGG" id="lfp:Y981_09210"/>
<accession>A0A059XVH1</accession>
<evidence type="ECO:0000256" key="10">
    <source>
        <dbReference type="SAM" id="MobiDB-lite"/>
    </source>
</evidence>
<evidence type="ECO:0000256" key="9">
    <source>
        <dbReference type="HAMAP-Rule" id="MF_00236"/>
    </source>
</evidence>
<dbReference type="Pfam" id="PF02416">
    <property type="entry name" value="TatA_B_E"/>
    <property type="match status" value="1"/>
</dbReference>
<comment type="function">
    <text evidence="9">Part of the twin-arginine translocation (Tat) system that transports large folded proteins containing a characteristic twin-arginine motif in their signal peptide across membranes. TatA could form the protein-conducting channel of the Tat system.</text>
</comment>
<evidence type="ECO:0000256" key="7">
    <source>
        <dbReference type="ARBA" id="ARBA00023010"/>
    </source>
</evidence>
<dbReference type="HOGENOM" id="CLU_086034_5_4_0"/>
<dbReference type="PANTHER" id="PTHR42982:SF1">
    <property type="entry name" value="SEC-INDEPENDENT PROTEIN TRANSLOCASE PROTEIN TATA"/>
    <property type="match status" value="1"/>
</dbReference>
<sequence length="73" mass="7875">MLSGLFEPIHLIVILGIVLLLFGGKKLPEIGSGLGKAISNFRQSFKNEEGSAPSPEREASAKRETESKPPLSR</sequence>
<proteinExistence type="inferred from homology"/>
<dbReference type="RefSeq" id="WP_023525119.1">
    <property type="nucleotide sequence ID" value="NZ_CP007243.1"/>
</dbReference>
<dbReference type="GO" id="GO:0043953">
    <property type="term" value="P:protein transport by the Tat complex"/>
    <property type="evidence" value="ECO:0007669"/>
    <property type="project" value="UniProtKB-UniRule"/>
</dbReference>
<evidence type="ECO:0000313" key="11">
    <source>
        <dbReference type="EMBL" id="AIA30858.1"/>
    </source>
</evidence>
<protein>
    <recommendedName>
        <fullName evidence="9">Sec-independent protein translocase protein TatA</fullName>
    </recommendedName>
</protein>
<evidence type="ECO:0000256" key="8">
    <source>
        <dbReference type="ARBA" id="ARBA00023136"/>
    </source>
</evidence>
<evidence type="ECO:0000256" key="5">
    <source>
        <dbReference type="ARBA" id="ARBA00022927"/>
    </source>
</evidence>
<keyword evidence="3 9" id="KW-1003">Cell membrane</keyword>
<dbReference type="InterPro" id="IPR006312">
    <property type="entry name" value="TatA/E"/>
</dbReference>
<keyword evidence="7 9" id="KW-0811">Translocation</keyword>
<reference evidence="12" key="1">
    <citation type="submission" date="2014-02" db="EMBL/GenBank/DDBJ databases">
        <title>Complete genome sequence and comparative genomic analysis of the nitrogen-fixing bacterium Leptospirillum ferriphilum YSK.</title>
        <authorList>
            <person name="Guo X."/>
            <person name="Yin H."/>
            <person name="Liang Y."/>
            <person name="Hu Q."/>
            <person name="Ma L."/>
            <person name="Xiao Y."/>
            <person name="Zhang X."/>
            <person name="Qiu G."/>
            <person name="Liu X."/>
        </authorList>
    </citation>
    <scope>NUCLEOTIDE SEQUENCE [LARGE SCALE GENOMIC DNA]</scope>
    <source>
        <strain evidence="12">YSK</strain>
    </source>
</reference>
<dbReference type="Gene3D" id="1.20.5.3310">
    <property type="match status" value="1"/>
</dbReference>
<comment type="similarity">
    <text evidence="9">Belongs to the TatA/E family.</text>
</comment>
<dbReference type="HAMAP" id="MF_00236">
    <property type="entry name" value="TatA_E"/>
    <property type="match status" value="1"/>
</dbReference>
<dbReference type="PANTHER" id="PTHR42982">
    <property type="entry name" value="SEC-INDEPENDENT PROTEIN TRANSLOCASE PROTEIN TATA"/>
    <property type="match status" value="1"/>
</dbReference>
<keyword evidence="2 9" id="KW-0813">Transport</keyword>
<feature type="transmembrane region" description="Helical" evidence="9">
    <location>
        <begin position="6"/>
        <end position="24"/>
    </location>
</feature>
<evidence type="ECO:0000313" key="12">
    <source>
        <dbReference type="Proteomes" id="UP000027059"/>
    </source>
</evidence>
<keyword evidence="6 9" id="KW-1133">Transmembrane helix</keyword>
<name>A0A059XVH1_9BACT</name>
<dbReference type="NCBIfam" id="TIGR01411">
    <property type="entry name" value="tatAE"/>
    <property type="match status" value="1"/>
</dbReference>
<evidence type="ECO:0000256" key="6">
    <source>
        <dbReference type="ARBA" id="ARBA00022989"/>
    </source>
</evidence>
<keyword evidence="5 9" id="KW-0653">Protein transport</keyword>
<gene>
    <name evidence="9" type="primary">tatA</name>
    <name evidence="11" type="ORF">Y981_09210</name>
</gene>